<dbReference type="OrthoDB" id="21470at2759"/>
<dbReference type="Pfam" id="PF00498">
    <property type="entry name" value="FHA"/>
    <property type="match status" value="1"/>
</dbReference>
<evidence type="ECO:0000259" key="3">
    <source>
        <dbReference type="PROSITE" id="PS50174"/>
    </source>
</evidence>
<feature type="domain" description="FHA" evidence="2">
    <location>
        <begin position="56"/>
        <end position="106"/>
    </location>
</feature>
<evidence type="ECO:0000259" key="2">
    <source>
        <dbReference type="PROSITE" id="PS50006"/>
    </source>
</evidence>
<reference evidence="4" key="1">
    <citation type="submission" date="2020-05" db="EMBL/GenBank/DDBJ databases">
        <title>Mycena genomes resolve the evolution of fungal bioluminescence.</title>
        <authorList>
            <person name="Tsai I.J."/>
        </authorList>
    </citation>
    <scope>NUCLEOTIDE SEQUENCE</scope>
    <source>
        <strain evidence="4">171206Taipei</strain>
    </source>
</reference>
<organism evidence="4 5">
    <name type="scientific">Mycena indigotica</name>
    <dbReference type="NCBI Taxonomy" id="2126181"/>
    <lineage>
        <taxon>Eukaryota</taxon>
        <taxon>Fungi</taxon>
        <taxon>Dikarya</taxon>
        <taxon>Basidiomycota</taxon>
        <taxon>Agaricomycotina</taxon>
        <taxon>Agaricomycetes</taxon>
        <taxon>Agaricomycetidae</taxon>
        <taxon>Agaricales</taxon>
        <taxon>Marasmiineae</taxon>
        <taxon>Mycenaceae</taxon>
        <taxon>Mycena</taxon>
    </lineage>
</organism>
<dbReference type="InterPro" id="IPR000467">
    <property type="entry name" value="G_patch_dom"/>
</dbReference>
<dbReference type="EMBL" id="JACAZF010000002">
    <property type="protein sequence ID" value="KAF7312333.1"/>
    <property type="molecule type" value="Genomic_DNA"/>
</dbReference>
<gene>
    <name evidence="4" type="ORF">MIND_00246400</name>
</gene>
<feature type="domain" description="G-patch" evidence="3">
    <location>
        <begin position="279"/>
        <end position="332"/>
    </location>
</feature>
<dbReference type="SUPFAM" id="SSF49879">
    <property type="entry name" value="SMAD/FHA domain"/>
    <property type="match status" value="1"/>
</dbReference>
<dbReference type="RefSeq" id="XP_037224441.1">
    <property type="nucleotide sequence ID" value="XM_037359346.1"/>
</dbReference>
<dbReference type="Proteomes" id="UP000636479">
    <property type="component" value="Unassembled WGS sequence"/>
</dbReference>
<feature type="region of interest" description="Disordered" evidence="1">
    <location>
        <begin position="292"/>
        <end position="332"/>
    </location>
</feature>
<comment type="caution">
    <text evidence="4">The sequence shown here is derived from an EMBL/GenBank/DDBJ whole genome shotgun (WGS) entry which is preliminary data.</text>
</comment>
<feature type="region of interest" description="Disordered" evidence="1">
    <location>
        <begin position="198"/>
        <end position="240"/>
    </location>
</feature>
<accession>A0A8H6WEY6</accession>
<dbReference type="InterPro" id="IPR000253">
    <property type="entry name" value="FHA_dom"/>
</dbReference>
<dbReference type="Gene3D" id="2.60.200.20">
    <property type="match status" value="1"/>
</dbReference>
<dbReference type="InterPro" id="IPR008984">
    <property type="entry name" value="SMAD_FHA_dom_sf"/>
</dbReference>
<dbReference type="PROSITE" id="PS50006">
    <property type="entry name" value="FHA_DOMAIN"/>
    <property type="match status" value="1"/>
</dbReference>
<sequence length="332" mass="36302">MDDLPADYDPSLEWSGPEYTSQPSHSNLLLLRLVILRTSVLPPKQTLVNPDRHIELQFGRDASHSNDTPRVRLKEMAVSKLHATIYWSSDDEAWYMVDMGSMHGTFHQSASAQASAAIRLSPSRVASMPQKLKHMDAIAMGSTTFLVHIHEQEPCEDCSSTLQNEIPLFQNPKRVAARPGYLPSSNGDLKSALSTLKQQMLSSSSPGPSRTKSTEYIDRSARRRALHPTSRLDAPGIEPPASRIELTRRAEHVSPISAVNSWEPPQLITQSKPPTPLPTTNVGHKLLLAQGWTPGSSLGAEDGEDSDGRVRLKAPLEIASTSGRAGLGSKRS</sequence>
<evidence type="ECO:0008006" key="6">
    <source>
        <dbReference type="Google" id="ProtNLM"/>
    </source>
</evidence>
<dbReference type="PANTHER" id="PTHR23106">
    <property type="entry name" value="ANGIOGENIC FACTOR WITH G PATCH AND FHA DOMAINS 1"/>
    <property type="match status" value="1"/>
</dbReference>
<protein>
    <recommendedName>
        <fullName evidence="6">Angiogenic factor with G patch and FHA domains 1</fullName>
    </recommendedName>
</protein>
<dbReference type="AlphaFoldDB" id="A0A8H6WEY6"/>
<dbReference type="SMART" id="SM00443">
    <property type="entry name" value="G_patch"/>
    <property type="match status" value="1"/>
</dbReference>
<dbReference type="GeneID" id="59341862"/>
<dbReference type="PROSITE" id="PS50174">
    <property type="entry name" value="G_PATCH"/>
    <property type="match status" value="1"/>
</dbReference>
<evidence type="ECO:0000256" key="1">
    <source>
        <dbReference type="SAM" id="MobiDB-lite"/>
    </source>
</evidence>
<evidence type="ECO:0000313" key="4">
    <source>
        <dbReference type="EMBL" id="KAF7312333.1"/>
    </source>
</evidence>
<dbReference type="Pfam" id="PF01585">
    <property type="entry name" value="G-patch"/>
    <property type="match status" value="1"/>
</dbReference>
<keyword evidence="5" id="KW-1185">Reference proteome</keyword>
<evidence type="ECO:0000313" key="5">
    <source>
        <dbReference type="Proteomes" id="UP000636479"/>
    </source>
</evidence>
<name>A0A8H6WEY6_9AGAR</name>
<dbReference type="PANTHER" id="PTHR23106:SF24">
    <property type="entry name" value="ANGIOGENIC FACTOR WITH G PATCH AND FHA DOMAINS 1"/>
    <property type="match status" value="1"/>
</dbReference>
<dbReference type="GO" id="GO:0003676">
    <property type="term" value="F:nucleic acid binding"/>
    <property type="evidence" value="ECO:0007669"/>
    <property type="project" value="InterPro"/>
</dbReference>
<dbReference type="InterPro" id="IPR053027">
    <property type="entry name" value="AGGF1"/>
</dbReference>
<proteinExistence type="predicted"/>